<gene>
    <name evidence="3" type="ORF">MEBOL_002010</name>
</gene>
<proteinExistence type="predicted"/>
<dbReference type="KEGG" id="mbd:MEBOL_002010"/>
<dbReference type="AlphaFoldDB" id="A0A250IBN7"/>
<protein>
    <submittedName>
        <fullName evidence="3">Uncharacterized protein</fullName>
    </submittedName>
</protein>
<feature type="signal peptide" evidence="2">
    <location>
        <begin position="1"/>
        <end position="28"/>
    </location>
</feature>
<reference evidence="3 4" key="1">
    <citation type="submission" date="2017-06" db="EMBL/GenBank/DDBJ databases">
        <authorList>
            <person name="Kim H.J."/>
            <person name="Triplett B.A."/>
        </authorList>
    </citation>
    <scope>NUCLEOTIDE SEQUENCE [LARGE SCALE GENOMIC DNA]</scope>
    <source>
        <strain evidence="3 4">DSM 14713</strain>
    </source>
</reference>
<dbReference type="EMBL" id="CP022163">
    <property type="protein sequence ID" value="ATB28561.1"/>
    <property type="molecule type" value="Genomic_DNA"/>
</dbReference>
<organism evidence="3 4">
    <name type="scientific">Melittangium boletus DSM 14713</name>
    <dbReference type="NCBI Taxonomy" id="1294270"/>
    <lineage>
        <taxon>Bacteria</taxon>
        <taxon>Pseudomonadati</taxon>
        <taxon>Myxococcota</taxon>
        <taxon>Myxococcia</taxon>
        <taxon>Myxococcales</taxon>
        <taxon>Cystobacterineae</taxon>
        <taxon>Archangiaceae</taxon>
        <taxon>Melittangium</taxon>
    </lineage>
</organism>
<dbReference type="RefSeq" id="WP_095977234.1">
    <property type="nucleotide sequence ID" value="NZ_CP022163.1"/>
</dbReference>
<accession>A0A250IBN7</accession>
<evidence type="ECO:0000256" key="2">
    <source>
        <dbReference type="SAM" id="SignalP"/>
    </source>
</evidence>
<keyword evidence="2" id="KW-0732">Signal</keyword>
<evidence type="ECO:0000313" key="4">
    <source>
        <dbReference type="Proteomes" id="UP000217289"/>
    </source>
</evidence>
<dbReference type="OrthoDB" id="5517585at2"/>
<feature type="chain" id="PRO_5013077868" evidence="2">
    <location>
        <begin position="29"/>
        <end position="461"/>
    </location>
</feature>
<name>A0A250IBN7_9BACT</name>
<sequence length="461" mass="49473">MTPSFPAAARVAVVCSLASALASAPVRAQDTEAPAPVPAPAPIETPAAPAKPSAATSQDPDALVLSTPPPATRPLFALGSDTYFISPVLSIAGGFHSEHLLANPLPEKEGRLTTVAISRFGAQGRLGSYVTFHSEFERNLRSHGSGIWEGTASLSVRDQVLRLQRWGATVEAGIVLDPASVDFFSAHIGDLLLADKYTRDPLLYSGFSRGQGAQVRYSRWGFTAGLSFTEANPLSTSASYMVGGAFGGNSRFWERPLGTFRNGQPDDDLHFRVIAPSLSYEHPAFEAKAMAQVFHINYQTNSKQDPPLDGYNLRGNLKLKLKGLIPSMPFEVTPFVNVARVRNEVVNSATGYANTLLETPFDALTVSGGLDVFFHGRSGVGVHVTRVADHTPSFVPPTGSTPASEPVLATTTTYVNVGATWWMFDQVALGARVATFTREIQGKPEAEERDLSAFLTLRMIL</sequence>
<keyword evidence="4" id="KW-1185">Reference proteome</keyword>
<evidence type="ECO:0000313" key="3">
    <source>
        <dbReference type="EMBL" id="ATB28561.1"/>
    </source>
</evidence>
<feature type="compositionally biased region" description="Low complexity" evidence="1">
    <location>
        <begin position="44"/>
        <end position="57"/>
    </location>
</feature>
<dbReference type="Proteomes" id="UP000217289">
    <property type="component" value="Chromosome"/>
</dbReference>
<evidence type="ECO:0000256" key="1">
    <source>
        <dbReference type="SAM" id="MobiDB-lite"/>
    </source>
</evidence>
<feature type="region of interest" description="Disordered" evidence="1">
    <location>
        <begin position="31"/>
        <end position="66"/>
    </location>
</feature>